<dbReference type="InterPro" id="IPR004360">
    <property type="entry name" value="Glyas_Fos-R_dOase_dom"/>
</dbReference>
<organism evidence="2 3">
    <name type="scientific">Streptomyces poriferorum</name>
    <dbReference type="NCBI Taxonomy" id="2798799"/>
    <lineage>
        <taxon>Bacteria</taxon>
        <taxon>Bacillati</taxon>
        <taxon>Actinomycetota</taxon>
        <taxon>Actinomycetes</taxon>
        <taxon>Kitasatosporales</taxon>
        <taxon>Streptomycetaceae</taxon>
        <taxon>Streptomyces</taxon>
    </lineage>
</organism>
<dbReference type="PROSITE" id="PS51819">
    <property type="entry name" value="VOC"/>
    <property type="match status" value="1"/>
</dbReference>
<sequence>MGIQRIESVTYSVEVLEESVRFFEDFGLFLVERTDEHAVFETLAGQTVHLDTCAGPLLPPPVEDGPTLREVVWGVDTAEELERIVDAVRADRPVHSTPDGIHRTVDMSGFGVGLTLARPRPLPDGSRTANVSGDITRWNAPLETVGQVRPLRMCHVALNIAKEGREQAVAFYTGLLGFRPTDVVEPMGVFMQAPGDDDQHTFLLCHRPDRPGVNHVAYEVPGFDDVVEGGNHMIERGWREARKLGRHTIGSNVFRFLHAPCGGRVEYACDMDRVDDTFETRVHATAPPHTIWSLRSNRDDRHTPAS</sequence>
<dbReference type="Proteomes" id="UP001235744">
    <property type="component" value="Chromosome"/>
</dbReference>
<name>A0ABY9IYG9_9ACTN</name>
<dbReference type="EMBL" id="CP120988">
    <property type="protein sequence ID" value="WLQ60573.1"/>
    <property type="molecule type" value="Genomic_DNA"/>
</dbReference>
<accession>A0ABY9IYG9</accession>
<dbReference type="RefSeq" id="WP_306069184.1">
    <property type="nucleotide sequence ID" value="NZ_CP120988.1"/>
</dbReference>
<gene>
    <name evidence="2" type="ORF">P8A19_36380</name>
</gene>
<keyword evidence="3" id="KW-1185">Reference proteome</keyword>
<feature type="domain" description="VOC" evidence="1">
    <location>
        <begin position="152"/>
        <end position="270"/>
    </location>
</feature>
<evidence type="ECO:0000259" key="1">
    <source>
        <dbReference type="PROSITE" id="PS51819"/>
    </source>
</evidence>
<protein>
    <submittedName>
        <fullName evidence="2">VOC family protein</fullName>
    </submittedName>
</protein>
<dbReference type="Pfam" id="PF00903">
    <property type="entry name" value="Glyoxalase"/>
    <property type="match status" value="1"/>
</dbReference>
<reference evidence="2 3" key="1">
    <citation type="submission" date="2023-03" db="EMBL/GenBank/DDBJ databases">
        <title>Isolation and description of six Streptomyces strains from soil environments, able to metabolize different microbial glucans.</title>
        <authorList>
            <person name="Widen T."/>
            <person name="Larsbrink J."/>
        </authorList>
    </citation>
    <scope>NUCLEOTIDE SEQUENCE [LARGE SCALE GENOMIC DNA]</scope>
    <source>
        <strain evidence="2 3">Alt2</strain>
    </source>
</reference>
<dbReference type="Gene3D" id="3.10.180.10">
    <property type="entry name" value="2,3-Dihydroxybiphenyl 1,2-Dioxygenase, domain 1"/>
    <property type="match status" value="2"/>
</dbReference>
<dbReference type="InterPro" id="IPR029068">
    <property type="entry name" value="Glyas_Bleomycin-R_OHBP_Dase"/>
</dbReference>
<proteinExistence type="predicted"/>
<dbReference type="SUPFAM" id="SSF54593">
    <property type="entry name" value="Glyoxalase/Bleomycin resistance protein/Dihydroxybiphenyl dioxygenase"/>
    <property type="match status" value="1"/>
</dbReference>
<evidence type="ECO:0000313" key="3">
    <source>
        <dbReference type="Proteomes" id="UP001235744"/>
    </source>
</evidence>
<evidence type="ECO:0000313" key="2">
    <source>
        <dbReference type="EMBL" id="WLQ60573.1"/>
    </source>
</evidence>
<dbReference type="InterPro" id="IPR037523">
    <property type="entry name" value="VOC_core"/>
</dbReference>